<evidence type="ECO:0000313" key="2">
    <source>
        <dbReference type="Proteomes" id="UP001055879"/>
    </source>
</evidence>
<evidence type="ECO:0000313" key="1">
    <source>
        <dbReference type="EMBL" id="KAI3693026.1"/>
    </source>
</evidence>
<reference evidence="2" key="1">
    <citation type="journal article" date="2022" name="Mol. Ecol. Resour.">
        <title>The genomes of chicory, endive, great burdock and yacon provide insights into Asteraceae palaeo-polyploidization history and plant inulin production.</title>
        <authorList>
            <person name="Fan W."/>
            <person name="Wang S."/>
            <person name="Wang H."/>
            <person name="Wang A."/>
            <person name="Jiang F."/>
            <person name="Liu H."/>
            <person name="Zhao H."/>
            <person name="Xu D."/>
            <person name="Zhang Y."/>
        </authorList>
    </citation>
    <scope>NUCLEOTIDE SEQUENCE [LARGE SCALE GENOMIC DNA]</scope>
    <source>
        <strain evidence="2">cv. Niubang</strain>
    </source>
</reference>
<organism evidence="1 2">
    <name type="scientific">Arctium lappa</name>
    <name type="common">Greater burdock</name>
    <name type="synonym">Lappa major</name>
    <dbReference type="NCBI Taxonomy" id="4217"/>
    <lineage>
        <taxon>Eukaryota</taxon>
        <taxon>Viridiplantae</taxon>
        <taxon>Streptophyta</taxon>
        <taxon>Embryophyta</taxon>
        <taxon>Tracheophyta</taxon>
        <taxon>Spermatophyta</taxon>
        <taxon>Magnoliopsida</taxon>
        <taxon>eudicotyledons</taxon>
        <taxon>Gunneridae</taxon>
        <taxon>Pentapetalae</taxon>
        <taxon>asterids</taxon>
        <taxon>campanulids</taxon>
        <taxon>Asterales</taxon>
        <taxon>Asteraceae</taxon>
        <taxon>Carduoideae</taxon>
        <taxon>Cardueae</taxon>
        <taxon>Arctiinae</taxon>
        <taxon>Arctium</taxon>
    </lineage>
</organism>
<name>A0ACB8Z6N2_ARCLA</name>
<comment type="caution">
    <text evidence="1">The sequence shown here is derived from an EMBL/GenBank/DDBJ whole genome shotgun (WGS) entry which is preliminary data.</text>
</comment>
<keyword evidence="2" id="KW-1185">Reference proteome</keyword>
<dbReference type="Proteomes" id="UP001055879">
    <property type="component" value="Linkage Group LG11"/>
</dbReference>
<dbReference type="EMBL" id="CM042057">
    <property type="protein sequence ID" value="KAI3693026.1"/>
    <property type="molecule type" value="Genomic_DNA"/>
</dbReference>
<sequence>MQTSMVSSTLEVNAIIGSSYDRQSELKAFDDSKLGVKGLVDKINHGIPKSVLDEMIDGVQGFHEIESEEKSKYYSRDYQKRDIITEYSNHIMKLGLTLLELFSEALGLEQNHLESLGCAQGLYLLGHYYPHCPQPDLTSLRMINSKVSIIEYWRRKEVRGYQLQPSSGRFMRGLSQ</sequence>
<proteinExistence type="predicted"/>
<protein>
    <submittedName>
        <fullName evidence="1">Uncharacterized protein</fullName>
    </submittedName>
</protein>
<reference evidence="1 2" key="2">
    <citation type="journal article" date="2022" name="Mol. Ecol. Resour.">
        <title>The genomes of chicory, endive, great burdock and yacon provide insights into Asteraceae paleo-polyploidization history and plant inulin production.</title>
        <authorList>
            <person name="Fan W."/>
            <person name="Wang S."/>
            <person name="Wang H."/>
            <person name="Wang A."/>
            <person name="Jiang F."/>
            <person name="Liu H."/>
            <person name="Zhao H."/>
            <person name="Xu D."/>
            <person name="Zhang Y."/>
        </authorList>
    </citation>
    <scope>NUCLEOTIDE SEQUENCE [LARGE SCALE GENOMIC DNA]</scope>
    <source>
        <strain evidence="2">cv. Niubang</strain>
    </source>
</reference>
<accession>A0ACB8Z6N2</accession>
<gene>
    <name evidence="1" type="ORF">L6452_32853</name>
</gene>